<dbReference type="GO" id="GO:0046081">
    <property type="term" value="P:dUTP catabolic process"/>
    <property type="evidence" value="ECO:0007669"/>
    <property type="project" value="TreeGrafter"/>
</dbReference>
<dbReference type="EMBL" id="FTOF01000009">
    <property type="protein sequence ID" value="SIS50404.1"/>
    <property type="molecule type" value="Genomic_DNA"/>
</dbReference>
<dbReference type="STRING" id="1161099.SAMN05444817_10978"/>
<name>A0A1N7JMC0_9CORY</name>
<dbReference type="InterPro" id="IPR004518">
    <property type="entry name" value="MazG-like_dom"/>
</dbReference>
<accession>A0A1N7JMC0</accession>
<dbReference type="OrthoDB" id="9808939at2"/>
<dbReference type="PANTHER" id="PTHR30522">
    <property type="entry name" value="NUCLEOSIDE TRIPHOSPHATE PYROPHOSPHOHYDROLASE"/>
    <property type="match status" value="1"/>
</dbReference>
<feature type="region of interest" description="Disordered" evidence="1">
    <location>
        <begin position="191"/>
        <end position="210"/>
    </location>
</feature>
<proteinExistence type="predicted"/>
<dbReference type="SUPFAM" id="SSF101386">
    <property type="entry name" value="all-alpha NTP pyrophosphatases"/>
    <property type="match status" value="1"/>
</dbReference>
<feature type="domain" description="NTP pyrophosphohydrolase MazG-like" evidence="2">
    <location>
        <begin position="103"/>
        <end position="177"/>
    </location>
</feature>
<reference evidence="4" key="1">
    <citation type="submission" date="2017-01" db="EMBL/GenBank/DDBJ databases">
        <authorList>
            <person name="Varghese N."/>
            <person name="Submissions S."/>
        </authorList>
    </citation>
    <scope>NUCLEOTIDE SEQUENCE [LARGE SCALE GENOMIC DNA]</scope>
    <source>
        <strain evidence="4">DSM 44531</strain>
    </source>
</reference>
<dbReference type="InterPro" id="IPR048015">
    <property type="entry name" value="NTP-PPase_MazG-like_N"/>
</dbReference>
<dbReference type="InterPro" id="IPR011551">
    <property type="entry name" value="NTP_PyrPHydrolase_MazG"/>
</dbReference>
<keyword evidence="4" id="KW-1185">Reference proteome</keyword>
<dbReference type="GO" id="GO:0046052">
    <property type="term" value="P:UTP catabolic process"/>
    <property type="evidence" value="ECO:0007669"/>
    <property type="project" value="TreeGrafter"/>
</dbReference>
<protein>
    <submittedName>
        <fullName evidence="3">XTP/dITP diphosphohydrolase</fullName>
    </submittedName>
</protein>
<organism evidence="3 4">
    <name type="scientific">Corynebacterium appendicis CIP 107643</name>
    <dbReference type="NCBI Taxonomy" id="1161099"/>
    <lineage>
        <taxon>Bacteria</taxon>
        <taxon>Bacillati</taxon>
        <taxon>Actinomycetota</taxon>
        <taxon>Actinomycetes</taxon>
        <taxon>Mycobacteriales</taxon>
        <taxon>Corynebacteriaceae</taxon>
        <taxon>Corynebacterium</taxon>
    </lineage>
</organism>
<evidence type="ECO:0000259" key="2">
    <source>
        <dbReference type="Pfam" id="PF03819"/>
    </source>
</evidence>
<dbReference type="PANTHER" id="PTHR30522:SF0">
    <property type="entry name" value="NUCLEOSIDE TRIPHOSPHATE PYROPHOSPHOHYDROLASE"/>
    <property type="match status" value="1"/>
</dbReference>
<dbReference type="CDD" id="cd11528">
    <property type="entry name" value="NTP-PPase_MazG_Nterm"/>
    <property type="match status" value="1"/>
</dbReference>
<keyword evidence="3" id="KW-0378">Hydrolase</keyword>
<dbReference type="GO" id="GO:0047429">
    <property type="term" value="F:nucleoside triphosphate diphosphatase activity"/>
    <property type="evidence" value="ECO:0007669"/>
    <property type="project" value="TreeGrafter"/>
</dbReference>
<dbReference type="GO" id="GO:0046047">
    <property type="term" value="P:TTP catabolic process"/>
    <property type="evidence" value="ECO:0007669"/>
    <property type="project" value="TreeGrafter"/>
</dbReference>
<evidence type="ECO:0000313" key="3">
    <source>
        <dbReference type="EMBL" id="SIS50404.1"/>
    </source>
</evidence>
<dbReference type="GO" id="GO:0046076">
    <property type="term" value="P:dTTP catabolic process"/>
    <property type="evidence" value="ECO:0007669"/>
    <property type="project" value="TreeGrafter"/>
</dbReference>
<dbReference type="RefSeq" id="WP_076599587.1">
    <property type="nucleotide sequence ID" value="NZ_CP046976.1"/>
</dbReference>
<dbReference type="GO" id="GO:0046061">
    <property type="term" value="P:dATP catabolic process"/>
    <property type="evidence" value="ECO:0007669"/>
    <property type="project" value="TreeGrafter"/>
</dbReference>
<dbReference type="Pfam" id="PF03819">
    <property type="entry name" value="MazG"/>
    <property type="match status" value="1"/>
</dbReference>
<sequence>MTILVLDPRWPDMIPLAAATSLAGPIAYTDEVPVSVRWNLGDISTTESAQGTLVTTDVTDPEVQKRIVAGESIIEAPSLADPLFQAQSVMRTARTRGEWEMAQTHESLIEYLEQETDELIDAIRNHHPDDALKKELSDLLLQILFHAEIASRRGAFTFPDVAQAFVDKMKNRAPYFFDGSTGTVPVDEQDRLWAEGKKREKKGSSRDDTF</sequence>
<dbReference type="Proteomes" id="UP000186292">
    <property type="component" value="Unassembled WGS sequence"/>
</dbReference>
<dbReference type="AlphaFoldDB" id="A0A1N7JMC0"/>
<dbReference type="GO" id="GO:0006203">
    <property type="term" value="P:dGTP catabolic process"/>
    <property type="evidence" value="ECO:0007669"/>
    <property type="project" value="TreeGrafter"/>
</dbReference>
<gene>
    <name evidence="3" type="ORF">SAMN05444817_10978</name>
</gene>
<evidence type="ECO:0000313" key="4">
    <source>
        <dbReference type="Proteomes" id="UP000186292"/>
    </source>
</evidence>
<dbReference type="Gene3D" id="1.10.287.1080">
    <property type="entry name" value="MazG-like"/>
    <property type="match status" value="1"/>
</dbReference>
<evidence type="ECO:0000256" key="1">
    <source>
        <dbReference type="SAM" id="MobiDB-lite"/>
    </source>
</evidence>